<dbReference type="PANTHER" id="PTHR43575:SF1">
    <property type="entry name" value="PROTEIN ABCI7, CHLOROPLASTIC"/>
    <property type="match status" value="1"/>
</dbReference>
<dbReference type="EMBL" id="QFQB01000025">
    <property type="protein sequence ID" value="PZQ46559.1"/>
    <property type="molecule type" value="Genomic_DNA"/>
</dbReference>
<dbReference type="InterPro" id="IPR000825">
    <property type="entry name" value="SUF_FeS_clus_asmbl_SufBD_core"/>
</dbReference>
<dbReference type="InterPro" id="IPR011542">
    <property type="entry name" value="SUF_FeS_clus_asmbl_SufD"/>
</dbReference>
<dbReference type="InterPro" id="IPR037284">
    <property type="entry name" value="SUF_FeS_clus_asmbl_SufBD_sf"/>
</dbReference>
<dbReference type="GO" id="GO:0016226">
    <property type="term" value="P:iron-sulfur cluster assembly"/>
    <property type="evidence" value="ECO:0007669"/>
    <property type="project" value="InterPro"/>
</dbReference>
<feature type="domain" description="SUF system FeS cluster assembly SufBD core" evidence="1">
    <location>
        <begin position="85"/>
        <end position="311"/>
    </location>
</feature>
<accession>A0A2W5N2D2</accession>
<name>A0A2W5N2D2_9BACT</name>
<dbReference type="PANTHER" id="PTHR43575">
    <property type="entry name" value="PROTEIN ABCI7, CHLOROPLASTIC"/>
    <property type="match status" value="1"/>
</dbReference>
<evidence type="ECO:0000259" key="1">
    <source>
        <dbReference type="Pfam" id="PF01458"/>
    </source>
</evidence>
<evidence type="ECO:0000313" key="2">
    <source>
        <dbReference type="EMBL" id="PZQ46559.1"/>
    </source>
</evidence>
<sequence>MALPLDTIPTPKSERWKYTNLPRVLKKLDLKPASLGWGRNVVILEPSAPGTAQYRDTDLWNLNTDHVSDIQFLSGDGEIDVVAKDGQWLSPRIVIDIKDNQNVTVIERQNGTGSYWKNTVVQIRIGNNTTLRHYRLFDEAEKGVSTVFTHVQIGRDSTYEAFSLIEGAGFIRNQTHGQLQGTNAHCWMNGINLLSGEQHADTTITIEHQQPYCTSKQTFKSVLTDKSHGVFQGKVHVHQIAQKTDGYQLSNALILSPQAEMDTKPELEIYADDVKCSHGATTGKLDEEPLFYMRARGIPEKQARGLLIQSFCAQALEGVSDEAMRETLAVKVEQWLSSRI</sequence>
<gene>
    <name evidence="2" type="primary">sufD</name>
    <name evidence="2" type="ORF">DI551_04955</name>
</gene>
<reference evidence="2 3" key="1">
    <citation type="submission" date="2017-08" db="EMBL/GenBank/DDBJ databases">
        <title>Infants hospitalized years apart are colonized by the same room-sourced microbial strains.</title>
        <authorList>
            <person name="Brooks B."/>
            <person name="Olm M.R."/>
            <person name="Firek B.A."/>
            <person name="Baker R."/>
            <person name="Thomas B.C."/>
            <person name="Morowitz M.J."/>
            <person name="Banfield J.F."/>
        </authorList>
    </citation>
    <scope>NUCLEOTIDE SEQUENCE [LARGE SCALE GENOMIC DNA]</scope>
    <source>
        <strain evidence="2">S2_005_002_R2_29</strain>
    </source>
</reference>
<comment type="caution">
    <text evidence="2">The sequence shown here is derived from an EMBL/GenBank/DDBJ whole genome shotgun (WGS) entry which is preliminary data.</text>
</comment>
<dbReference type="InterPro" id="IPR055346">
    <property type="entry name" value="Fe-S_cluster_assembly_SufBD"/>
</dbReference>
<dbReference type="AlphaFoldDB" id="A0A2W5N2D2"/>
<evidence type="ECO:0000313" key="3">
    <source>
        <dbReference type="Proteomes" id="UP000249417"/>
    </source>
</evidence>
<dbReference type="SUPFAM" id="SSF101960">
    <property type="entry name" value="Stabilizer of iron transporter SufD"/>
    <property type="match status" value="1"/>
</dbReference>
<protein>
    <submittedName>
        <fullName evidence="2">Fe-S cluster assembly protein SufD</fullName>
    </submittedName>
</protein>
<dbReference type="Pfam" id="PF01458">
    <property type="entry name" value="SUFBD_core"/>
    <property type="match status" value="1"/>
</dbReference>
<proteinExistence type="predicted"/>
<dbReference type="Proteomes" id="UP000249417">
    <property type="component" value="Unassembled WGS sequence"/>
</dbReference>
<organism evidence="2 3">
    <name type="scientific">Micavibrio aeruginosavorus</name>
    <dbReference type="NCBI Taxonomy" id="349221"/>
    <lineage>
        <taxon>Bacteria</taxon>
        <taxon>Pseudomonadati</taxon>
        <taxon>Bdellovibrionota</taxon>
        <taxon>Bdellovibrionia</taxon>
        <taxon>Bdellovibrionales</taxon>
        <taxon>Pseudobdellovibrionaceae</taxon>
        <taxon>Micavibrio</taxon>
    </lineage>
</organism>
<dbReference type="NCBIfam" id="TIGR01981">
    <property type="entry name" value="sufD"/>
    <property type="match status" value="1"/>
</dbReference>